<dbReference type="AlphaFoldDB" id="A0A3R7KQB9"/>
<name>A0A3R7KQB9_9TRYP</name>
<dbReference type="Proteomes" id="UP000284403">
    <property type="component" value="Unassembled WGS sequence"/>
</dbReference>
<dbReference type="GeneID" id="40319954"/>
<organism evidence="2 3">
    <name type="scientific">Trypanosoma conorhini</name>
    <dbReference type="NCBI Taxonomy" id="83891"/>
    <lineage>
        <taxon>Eukaryota</taxon>
        <taxon>Discoba</taxon>
        <taxon>Euglenozoa</taxon>
        <taxon>Kinetoplastea</taxon>
        <taxon>Metakinetoplastina</taxon>
        <taxon>Trypanosomatida</taxon>
        <taxon>Trypanosomatidae</taxon>
        <taxon>Trypanosoma</taxon>
    </lineage>
</organism>
<comment type="caution">
    <text evidence="2">The sequence shown here is derived from an EMBL/GenBank/DDBJ whole genome shotgun (WGS) entry which is preliminary data.</text>
</comment>
<feature type="region of interest" description="Disordered" evidence="1">
    <location>
        <begin position="197"/>
        <end position="248"/>
    </location>
</feature>
<dbReference type="RefSeq" id="XP_029226769.1">
    <property type="nucleotide sequence ID" value="XM_029373221.1"/>
</dbReference>
<protein>
    <submittedName>
        <fullName evidence="2">Uncharacterized protein</fullName>
    </submittedName>
</protein>
<proteinExistence type="predicted"/>
<dbReference type="OrthoDB" id="263199at2759"/>
<dbReference type="EMBL" id="MKKU01000411">
    <property type="protein sequence ID" value="RNF13313.1"/>
    <property type="molecule type" value="Genomic_DNA"/>
</dbReference>
<evidence type="ECO:0000313" key="3">
    <source>
        <dbReference type="Proteomes" id="UP000284403"/>
    </source>
</evidence>
<reference evidence="2 3" key="1">
    <citation type="journal article" date="2018" name="BMC Genomics">
        <title>Genomic comparison of Trypanosoma conorhini and Trypanosoma rangeli to Trypanosoma cruzi strains of high and low virulence.</title>
        <authorList>
            <person name="Bradwell K.R."/>
            <person name="Koparde V.N."/>
            <person name="Matveyev A.V."/>
            <person name="Serrano M.G."/>
            <person name="Alves J.M."/>
            <person name="Parikh H."/>
            <person name="Huang B."/>
            <person name="Lee V."/>
            <person name="Espinosa-Alvarez O."/>
            <person name="Ortiz P.A."/>
            <person name="Costa-Martins A.G."/>
            <person name="Teixeira M.M."/>
            <person name="Buck G.A."/>
        </authorList>
    </citation>
    <scope>NUCLEOTIDE SEQUENCE [LARGE SCALE GENOMIC DNA]</scope>
    <source>
        <strain evidence="2 3">025E</strain>
    </source>
</reference>
<sequence>MPPQHRDDISFAFCNSAYPTPYGDNTIPGNHPGVSYKHLGRQYAPQPINKSSLTTALQVPGCGLGRHGPVLPADINNHVRYTLLQRDNHNSNYVLDSERGGKRHFEEERAAEKPWLPSLRQLGPPTSVASLRAPQRRALGVYNHLVPGTELRAMMERRDREAARERTGRAHVCGVPDHHPIDLGLCHLLSGSTPPSIHGDAAAAPAAAPKVEVPSGSASRPAEETKSPLEGPLPVEPSRLPFLTFSSPSTDETRMRGVYMGRCRPPISVPDLEKGSKFAERHRKAEAAQARLEDIRLVQLLPKL</sequence>
<evidence type="ECO:0000313" key="2">
    <source>
        <dbReference type="EMBL" id="RNF13313.1"/>
    </source>
</evidence>
<evidence type="ECO:0000256" key="1">
    <source>
        <dbReference type="SAM" id="MobiDB-lite"/>
    </source>
</evidence>
<accession>A0A3R7KQB9</accession>
<gene>
    <name evidence="2" type="ORF">Tco025E_06343</name>
</gene>
<keyword evidence="3" id="KW-1185">Reference proteome</keyword>